<dbReference type="SUPFAM" id="SSF57756">
    <property type="entry name" value="Retrovirus zinc finger-like domains"/>
    <property type="match status" value="1"/>
</dbReference>
<evidence type="ECO:0000313" key="4">
    <source>
        <dbReference type="EMBL" id="OJZ80276.1"/>
    </source>
</evidence>
<dbReference type="PROSITE" id="PS50158">
    <property type="entry name" value="ZF_CCHC"/>
    <property type="match status" value="1"/>
</dbReference>
<dbReference type="AlphaFoldDB" id="A0A1M3T0M2"/>
<evidence type="ECO:0000256" key="2">
    <source>
        <dbReference type="SAM" id="MobiDB-lite"/>
    </source>
</evidence>
<sequence length="87" mass="9923">MLYCFSRSWINSGAVNQYKKNKKENAKRFLQEGGILDSHTAGQITQDKDAEAIERQATPSTQRRPPRCSNCNKEGHNRLRCPDRANS</sequence>
<dbReference type="InterPro" id="IPR001878">
    <property type="entry name" value="Znf_CCHC"/>
</dbReference>
<feature type="region of interest" description="Disordered" evidence="2">
    <location>
        <begin position="33"/>
        <end position="87"/>
    </location>
</feature>
<dbReference type="VEuPathDB" id="FungiDB:ASPFODRAFT_53645"/>
<evidence type="ECO:0000313" key="5">
    <source>
        <dbReference type="Proteomes" id="UP000184063"/>
    </source>
</evidence>
<organism evidence="4 5">
    <name type="scientific">Aspergillus luchuensis (strain CBS 106.47)</name>
    <dbReference type="NCBI Taxonomy" id="1137211"/>
    <lineage>
        <taxon>Eukaryota</taxon>
        <taxon>Fungi</taxon>
        <taxon>Dikarya</taxon>
        <taxon>Ascomycota</taxon>
        <taxon>Pezizomycotina</taxon>
        <taxon>Eurotiomycetes</taxon>
        <taxon>Eurotiomycetidae</taxon>
        <taxon>Eurotiales</taxon>
        <taxon>Aspergillaceae</taxon>
        <taxon>Aspergillus</taxon>
        <taxon>Aspergillus subgen. Circumdati</taxon>
    </lineage>
</organism>
<keyword evidence="1" id="KW-0479">Metal-binding</keyword>
<feature type="compositionally biased region" description="Basic and acidic residues" evidence="2">
    <location>
        <begin position="73"/>
        <end position="87"/>
    </location>
</feature>
<dbReference type="GO" id="GO:0003676">
    <property type="term" value="F:nucleic acid binding"/>
    <property type="evidence" value="ECO:0007669"/>
    <property type="project" value="InterPro"/>
</dbReference>
<accession>A0A1M3T0M2</accession>
<name>A0A1M3T0M2_ASPLC</name>
<keyword evidence="1" id="KW-0862">Zinc</keyword>
<evidence type="ECO:0000256" key="1">
    <source>
        <dbReference type="PROSITE-ProRule" id="PRU00047"/>
    </source>
</evidence>
<feature type="domain" description="CCHC-type" evidence="3">
    <location>
        <begin position="67"/>
        <end position="83"/>
    </location>
</feature>
<keyword evidence="1" id="KW-0863">Zinc-finger</keyword>
<gene>
    <name evidence="4" type="ORF">ASPFODRAFT_53645</name>
</gene>
<dbReference type="EMBL" id="KV878257">
    <property type="protein sequence ID" value="OJZ80276.1"/>
    <property type="molecule type" value="Genomic_DNA"/>
</dbReference>
<evidence type="ECO:0000259" key="3">
    <source>
        <dbReference type="PROSITE" id="PS50158"/>
    </source>
</evidence>
<reference evidence="5" key="1">
    <citation type="journal article" date="2017" name="Genome Biol.">
        <title>Comparative genomics reveals high biological diversity and specific adaptations in the industrially and medically important fungal genus Aspergillus.</title>
        <authorList>
            <person name="de Vries R.P."/>
            <person name="Riley R."/>
            <person name="Wiebenga A."/>
            <person name="Aguilar-Osorio G."/>
            <person name="Amillis S."/>
            <person name="Uchima C.A."/>
            <person name="Anderluh G."/>
            <person name="Asadollahi M."/>
            <person name="Askin M."/>
            <person name="Barry K."/>
            <person name="Battaglia E."/>
            <person name="Bayram O."/>
            <person name="Benocci T."/>
            <person name="Braus-Stromeyer S.A."/>
            <person name="Caldana C."/>
            <person name="Canovas D."/>
            <person name="Cerqueira G.C."/>
            <person name="Chen F."/>
            <person name="Chen W."/>
            <person name="Choi C."/>
            <person name="Clum A."/>
            <person name="Dos Santos R.A."/>
            <person name="Damasio A.R."/>
            <person name="Diallinas G."/>
            <person name="Emri T."/>
            <person name="Fekete E."/>
            <person name="Flipphi M."/>
            <person name="Freyberg S."/>
            <person name="Gallo A."/>
            <person name="Gournas C."/>
            <person name="Habgood R."/>
            <person name="Hainaut M."/>
            <person name="Harispe M.L."/>
            <person name="Henrissat B."/>
            <person name="Hilden K.S."/>
            <person name="Hope R."/>
            <person name="Hossain A."/>
            <person name="Karabika E."/>
            <person name="Karaffa L."/>
            <person name="Karanyi Z."/>
            <person name="Krasevec N."/>
            <person name="Kuo A."/>
            <person name="Kusch H."/>
            <person name="LaButti K."/>
            <person name="Lagendijk E.L."/>
            <person name="Lapidus A."/>
            <person name="Levasseur A."/>
            <person name="Lindquist E."/>
            <person name="Lipzen A."/>
            <person name="Logrieco A.F."/>
            <person name="MacCabe A."/>
            <person name="Maekelae M.R."/>
            <person name="Malavazi I."/>
            <person name="Melin P."/>
            <person name="Meyer V."/>
            <person name="Mielnichuk N."/>
            <person name="Miskei M."/>
            <person name="Molnar A.P."/>
            <person name="Mule G."/>
            <person name="Ngan C.Y."/>
            <person name="Orejas M."/>
            <person name="Orosz E."/>
            <person name="Ouedraogo J.P."/>
            <person name="Overkamp K.M."/>
            <person name="Park H.-S."/>
            <person name="Perrone G."/>
            <person name="Piumi F."/>
            <person name="Punt P.J."/>
            <person name="Ram A.F."/>
            <person name="Ramon A."/>
            <person name="Rauscher S."/>
            <person name="Record E."/>
            <person name="Riano-Pachon D.M."/>
            <person name="Robert V."/>
            <person name="Roehrig J."/>
            <person name="Ruller R."/>
            <person name="Salamov A."/>
            <person name="Salih N.S."/>
            <person name="Samson R.A."/>
            <person name="Sandor E."/>
            <person name="Sanguinetti M."/>
            <person name="Schuetze T."/>
            <person name="Sepcic K."/>
            <person name="Shelest E."/>
            <person name="Sherlock G."/>
            <person name="Sophianopoulou V."/>
            <person name="Squina F.M."/>
            <person name="Sun H."/>
            <person name="Susca A."/>
            <person name="Todd R.B."/>
            <person name="Tsang A."/>
            <person name="Unkles S.E."/>
            <person name="van de Wiele N."/>
            <person name="van Rossen-Uffink D."/>
            <person name="Oliveira J.V."/>
            <person name="Vesth T.C."/>
            <person name="Visser J."/>
            <person name="Yu J.-H."/>
            <person name="Zhou M."/>
            <person name="Andersen M.R."/>
            <person name="Archer D.B."/>
            <person name="Baker S.E."/>
            <person name="Benoit I."/>
            <person name="Brakhage A.A."/>
            <person name="Braus G.H."/>
            <person name="Fischer R."/>
            <person name="Frisvad J.C."/>
            <person name="Goldman G.H."/>
            <person name="Houbraken J."/>
            <person name="Oakley B."/>
            <person name="Pocsi I."/>
            <person name="Scazzocchio C."/>
            <person name="Seiboth B."/>
            <person name="vanKuyk P.A."/>
            <person name="Wortman J."/>
            <person name="Dyer P.S."/>
            <person name="Grigoriev I.V."/>
        </authorList>
    </citation>
    <scope>NUCLEOTIDE SEQUENCE [LARGE SCALE GENOMIC DNA]</scope>
    <source>
        <strain evidence="5">CBS 106.47</strain>
    </source>
</reference>
<dbReference type="Proteomes" id="UP000184063">
    <property type="component" value="Unassembled WGS sequence"/>
</dbReference>
<dbReference type="InterPro" id="IPR036875">
    <property type="entry name" value="Znf_CCHC_sf"/>
</dbReference>
<dbReference type="GO" id="GO:0008270">
    <property type="term" value="F:zinc ion binding"/>
    <property type="evidence" value="ECO:0007669"/>
    <property type="project" value="UniProtKB-KW"/>
</dbReference>
<proteinExistence type="predicted"/>
<protein>
    <recommendedName>
        <fullName evidence="3">CCHC-type domain-containing protein</fullName>
    </recommendedName>
</protein>